<protein>
    <submittedName>
        <fullName evidence="1">Uncharacterized protein</fullName>
    </submittedName>
</protein>
<dbReference type="Proteomes" id="UP000815260">
    <property type="component" value="Chromosome 2A"/>
</dbReference>
<name>A0A9R1J2B8_WHEAT</name>
<reference evidence="1" key="2">
    <citation type="submission" date="2020-03" db="EMBL/GenBank/DDBJ databases">
        <title>The second near-complete assembly of the hexaploid bread wheat (Triticum aestivum) genome.</title>
        <authorList>
            <person name="Zimin A.V."/>
            <person name="Puiu D."/>
            <person name="Shumante A."/>
            <person name="Alonge M."/>
            <person name="Salzberg S.L."/>
        </authorList>
    </citation>
    <scope>NUCLEOTIDE SEQUENCE</scope>
    <source>
        <tissue evidence="1">Leaf</tissue>
    </source>
</reference>
<dbReference type="EMBL" id="CM022214">
    <property type="protein sequence ID" value="KAF7001462.1"/>
    <property type="molecule type" value="Genomic_DNA"/>
</dbReference>
<gene>
    <name evidence="1" type="ORF">CFC21_017129</name>
</gene>
<accession>A0A9R1J2B8</accession>
<reference evidence="1" key="1">
    <citation type="journal article" date="2017" name="Gigascience">
        <title>The first near-complete assembly of the hexaploid bread wheat genome, Triticum aestivum.</title>
        <authorList>
            <person name="Zimin A.V."/>
            <person name="Puiu D."/>
            <person name="Hall R."/>
            <person name="Kingan S."/>
            <person name="Clavijo B.J."/>
            <person name="Salzberg S.L."/>
        </authorList>
    </citation>
    <scope>NUCLEOTIDE SEQUENCE</scope>
    <source>
        <tissue evidence="1">Leaf</tissue>
    </source>
</reference>
<sequence length="25" mass="2714">MAAMPWLLDDGIVRGMAIGAVFTDY</sequence>
<dbReference type="AlphaFoldDB" id="A0A9R1J2B8"/>
<evidence type="ECO:0000313" key="1">
    <source>
        <dbReference type="EMBL" id="KAF7001462.1"/>
    </source>
</evidence>
<comment type="caution">
    <text evidence="1">The sequence shown here is derived from an EMBL/GenBank/DDBJ whole genome shotgun (WGS) entry which is preliminary data.</text>
</comment>
<proteinExistence type="predicted"/>
<organism evidence="1">
    <name type="scientific">Triticum aestivum</name>
    <name type="common">Wheat</name>
    <dbReference type="NCBI Taxonomy" id="4565"/>
    <lineage>
        <taxon>Eukaryota</taxon>
        <taxon>Viridiplantae</taxon>
        <taxon>Streptophyta</taxon>
        <taxon>Embryophyta</taxon>
        <taxon>Tracheophyta</taxon>
        <taxon>Spermatophyta</taxon>
        <taxon>Magnoliopsida</taxon>
        <taxon>Liliopsida</taxon>
        <taxon>Poales</taxon>
        <taxon>Poaceae</taxon>
        <taxon>BOP clade</taxon>
        <taxon>Pooideae</taxon>
        <taxon>Triticodae</taxon>
        <taxon>Triticeae</taxon>
        <taxon>Triticinae</taxon>
        <taxon>Triticum</taxon>
    </lineage>
</organism>
<feature type="non-terminal residue" evidence="1">
    <location>
        <position position="25"/>
    </location>
</feature>